<evidence type="ECO:0000313" key="2">
    <source>
        <dbReference type="EMBL" id="PAN28703.1"/>
    </source>
</evidence>
<name>A0A2S3HS35_9POAL</name>
<dbReference type="Proteomes" id="UP000243499">
    <property type="component" value="Chromosome 5"/>
</dbReference>
<dbReference type="PANTHER" id="PTHR36892">
    <property type="entry name" value="OS01G0201800 PROTEIN"/>
    <property type="match status" value="1"/>
</dbReference>
<feature type="compositionally biased region" description="Low complexity" evidence="1">
    <location>
        <begin position="67"/>
        <end position="81"/>
    </location>
</feature>
<accession>A0A2S3HS35</accession>
<feature type="compositionally biased region" description="Low complexity" evidence="1">
    <location>
        <begin position="970"/>
        <end position="981"/>
    </location>
</feature>
<organism evidence="2">
    <name type="scientific">Panicum hallii</name>
    <dbReference type="NCBI Taxonomy" id="206008"/>
    <lineage>
        <taxon>Eukaryota</taxon>
        <taxon>Viridiplantae</taxon>
        <taxon>Streptophyta</taxon>
        <taxon>Embryophyta</taxon>
        <taxon>Tracheophyta</taxon>
        <taxon>Spermatophyta</taxon>
        <taxon>Magnoliopsida</taxon>
        <taxon>Liliopsida</taxon>
        <taxon>Poales</taxon>
        <taxon>Poaceae</taxon>
        <taxon>PACMAD clade</taxon>
        <taxon>Panicoideae</taxon>
        <taxon>Panicodae</taxon>
        <taxon>Paniceae</taxon>
        <taxon>Panicinae</taxon>
        <taxon>Panicum</taxon>
        <taxon>Panicum sect. Panicum</taxon>
    </lineage>
</organism>
<feature type="region of interest" description="Disordered" evidence="1">
    <location>
        <begin position="67"/>
        <end position="107"/>
    </location>
</feature>
<protein>
    <submittedName>
        <fullName evidence="2">Uncharacterized protein</fullName>
    </submittedName>
</protein>
<evidence type="ECO:0000256" key="1">
    <source>
        <dbReference type="SAM" id="MobiDB-lite"/>
    </source>
</evidence>
<dbReference type="AlphaFoldDB" id="A0A2S3HS35"/>
<sequence>MAQANAAEPFSIRGFATRMRAVDTAKCYPFGGGCWAEGEPPPPPLPPMDPKPPSRWWKHELAAARARLSAGAKGGEPAAARGEGGGPRKGTKRKGFRSGSAAERAKKQRRLLQFRSFLKNKEKTCKPQSTSRLHQHMLHMALLRKHRSSIVHTRAELGSRKKLDEAWDCMLPHENSAKRRSRERMDPCNEMQSNLFGRKEPNSSVNKQGIEVNGATNYPTNTGCEVVKHATGPKDDIFGDLPLLELENSKTMFRTGVDELPTVIEESFITSQSEADSIPEAVPLRLIDASDITARTPSPLEDLVKSEVSLDNEPAFVSHNDGTGSHPAIFGIDCVPHHKNISVVKPGLGDTQLKFNGSTLSSHSDLRSKCGSSDPLQGCFDANKNCHQEIKKHGTSSTTISPAMRTRTEATKYKDVSIKGRKSTDISAVVALPAPMNHLSSQVSVLPSAVSQGVFNTRTNTNDMSSIRSMPAKEFIPSTRPSGNFRSNVDPCAPLSKECVPSTRPSGNFRSNVDPCVPLSTDKQGSWYSKLHPVCSPANIGMAFMKLPGLERMEISNCNVEIGENKFRSAQSMNTVRYQKQQLVSGMTNVMQCQKKIGRSNSQVGKTILDACPAQGNHHLQQPTVRLMGKTVSVCNHSKDHNVPTMGKMSPANVPIEANYHSTTSCQLPQKRSFPYQDSVVSRVHLNDSSDFSARIPNNSVSGQNTNFSCLHNQRLQPNNTASSTIKDSTWNFGSQFVRQAELNNSSMVSANSKIRHVELHQPPHRMSIPQNQQSHLWASESHMSRKDHSFVGSAADQCSPVPQSLIKASMKEKYQKSALLSYEDPSSMPIPQPYQIPGENLSSAPAISFLGYGADNSLSRSSSPGLSLSLTTGLANKSVSTGRPTYTGNLTNTDGRKVAGFADPISKGPAYTDNVSQQPAMRQLVTDRHDFTSMGLNIVNHSPGWSLSDAVGPRVLDFSKRIARDVQTARNESNSSRASSGPVPPVESRLRVGVVAGANTMLRQGQNLNDHSKLLYSTKFSVDNGINSVVL</sequence>
<dbReference type="Gramene" id="PAN28703">
    <property type="protein sequence ID" value="PAN28703"/>
    <property type="gene ID" value="PAHAL_5G173400"/>
</dbReference>
<dbReference type="PANTHER" id="PTHR36892:SF7">
    <property type="entry name" value="HVA22-LIKE PROTEIN F"/>
    <property type="match status" value="1"/>
</dbReference>
<proteinExistence type="predicted"/>
<reference evidence="2" key="1">
    <citation type="submission" date="2018-04" db="EMBL/GenBank/DDBJ databases">
        <title>WGS assembly of Panicum hallii.</title>
        <authorList>
            <person name="Lovell J."/>
            <person name="Jenkins J."/>
            <person name="Lowry D."/>
            <person name="Mamidi S."/>
            <person name="Sreedasyam A."/>
            <person name="Weng X."/>
            <person name="Barry K."/>
            <person name="Bonette J."/>
            <person name="Campitelli B."/>
            <person name="Daum C."/>
            <person name="Gordon S."/>
            <person name="Gould B."/>
            <person name="Lipzen A."/>
            <person name="Macqueen A."/>
            <person name="Palacio-Mejia J."/>
            <person name="Plott C."/>
            <person name="Shakirov E."/>
            <person name="Shu S."/>
            <person name="Yoshinaga Y."/>
            <person name="Zane M."/>
            <person name="Rokhsar D."/>
            <person name="Grimwood J."/>
            <person name="Schmutz J."/>
            <person name="Juenger T."/>
        </authorList>
    </citation>
    <scope>NUCLEOTIDE SEQUENCE [LARGE SCALE GENOMIC DNA]</scope>
    <source>
        <strain evidence="2">FIL2</strain>
    </source>
</reference>
<dbReference type="EMBL" id="CM008050">
    <property type="protein sequence ID" value="PAN28703.1"/>
    <property type="molecule type" value="Genomic_DNA"/>
</dbReference>
<feature type="region of interest" description="Disordered" evidence="1">
    <location>
        <begin position="968"/>
        <end position="989"/>
    </location>
</feature>
<gene>
    <name evidence="2" type="ORF">PAHAL_5G173400</name>
</gene>